<evidence type="ECO:0000313" key="2">
    <source>
        <dbReference type="Proteomes" id="UP001367508"/>
    </source>
</evidence>
<gene>
    <name evidence="1" type="ORF">VNO77_14775</name>
</gene>
<dbReference type="EMBL" id="JAYMYQ010000003">
    <property type="protein sequence ID" value="KAK7344755.1"/>
    <property type="molecule type" value="Genomic_DNA"/>
</dbReference>
<name>A0AAN9LYG2_CANGL</name>
<accession>A0AAN9LYG2</accession>
<keyword evidence="2" id="KW-1185">Reference proteome</keyword>
<dbReference type="Proteomes" id="UP001367508">
    <property type="component" value="Unassembled WGS sequence"/>
</dbReference>
<reference evidence="1 2" key="1">
    <citation type="submission" date="2024-01" db="EMBL/GenBank/DDBJ databases">
        <title>The genomes of 5 underutilized Papilionoideae crops provide insights into root nodulation and disease resistanc.</title>
        <authorList>
            <person name="Jiang F."/>
        </authorList>
    </citation>
    <scope>NUCLEOTIDE SEQUENCE [LARGE SCALE GENOMIC DNA]</scope>
    <source>
        <strain evidence="1">LVBAO_FW01</strain>
        <tissue evidence="1">Leaves</tissue>
    </source>
</reference>
<sequence length="208" mass="22850">MTWLSGAYTFLTNSVLAESSVKGWVQPLLFLLDVLLSSQQNRVVSLPIRSLKSHKVQFKFNQYSVSVKALMPGPVHDSGQADRLEGPLDLTIQAFNNLPCSSGLQNHGGFRHQAIYTLIRKSVNQFKERDRIKAGKLVICDGIDPKSMDLTSDQVLLPRASSPADTSTLNQKLVHGSPTSLTVSEIGLDRSSYPCTDYDVADFSYGSC</sequence>
<dbReference type="AlphaFoldDB" id="A0AAN9LYG2"/>
<protein>
    <submittedName>
        <fullName evidence="1">Uncharacterized protein</fullName>
    </submittedName>
</protein>
<organism evidence="1 2">
    <name type="scientific">Canavalia gladiata</name>
    <name type="common">Sword bean</name>
    <name type="synonym">Dolichos gladiatus</name>
    <dbReference type="NCBI Taxonomy" id="3824"/>
    <lineage>
        <taxon>Eukaryota</taxon>
        <taxon>Viridiplantae</taxon>
        <taxon>Streptophyta</taxon>
        <taxon>Embryophyta</taxon>
        <taxon>Tracheophyta</taxon>
        <taxon>Spermatophyta</taxon>
        <taxon>Magnoliopsida</taxon>
        <taxon>eudicotyledons</taxon>
        <taxon>Gunneridae</taxon>
        <taxon>Pentapetalae</taxon>
        <taxon>rosids</taxon>
        <taxon>fabids</taxon>
        <taxon>Fabales</taxon>
        <taxon>Fabaceae</taxon>
        <taxon>Papilionoideae</taxon>
        <taxon>50 kb inversion clade</taxon>
        <taxon>NPAAA clade</taxon>
        <taxon>indigoferoid/millettioid clade</taxon>
        <taxon>Phaseoleae</taxon>
        <taxon>Canavalia</taxon>
    </lineage>
</organism>
<comment type="caution">
    <text evidence="1">The sequence shown here is derived from an EMBL/GenBank/DDBJ whole genome shotgun (WGS) entry which is preliminary data.</text>
</comment>
<evidence type="ECO:0000313" key="1">
    <source>
        <dbReference type="EMBL" id="KAK7344755.1"/>
    </source>
</evidence>
<proteinExistence type="predicted"/>